<feature type="chain" id="PRO_5030927982" description="Lipoxygenase domain-containing protein" evidence="4">
    <location>
        <begin position="25"/>
        <end position="698"/>
    </location>
</feature>
<evidence type="ECO:0000256" key="3">
    <source>
        <dbReference type="ARBA" id="ARBA00023002"/>
    </source>
</evidence>
<protein>
    <recommendedName>
        <fullName evidence="5">Lipoxygenase domain-containing protein</fullName>
    </recommendedName>
</protein>
<evidence type="ECO:0000313" key="6">
    <source>
        <dbReference type="EMBL" id="CAE0708802.1"/>
    </source>
</evidence>
<feature type="signal peptide" evidence="4">
    <location>
        <begin position="1"/>
        <end position="24"/>
    </location>
</feature>
<dbReference type="GO" id="GO:0046872">
    <property type="term" value="F:metal ion binding"/>
    <property type="evidence" value="ECO:0007669"/>
    <property type="project" value="UniProtKB-KW"/>
</dbReference>
<evidence type="ECO:0000256" key="1">
    <source>
        <dbReference type="ARBA" id="ARBA00022723"/>
    </source>
</evidence>
<sequence length="698" mass="79620">MRFSSPVFRFLLLTALVAVPGVNAFALHPKASSTSSTRLNMLGIDGLEQMLEKAQKVIKKAELIEDIAFGNKEEKTKAELEAVKEILDKIMKMFKAEKIDTDEIFSFGGAIALIDELIDEYAESVNLEELEFATYSPHPEYPTVSLAGLPKMLKGGPPEIFSKKKNLRLVKLLVETELGFAQKQSMPKAQKYFDEGEQEKGYEAIFTASHLTKLKLLPRPFDFVPEPEWVVNNWQTDEEHGRQFLNGVNPVMIRLAKDLEDLSEQIVKKLGKDELQKLIDQDRLLYVSFDDLEELKKNPHSAYPAELNPNDGPLKTEEWRYFDAAIAVFFLSKDRKILKTEAIQLERKPDAKVYTNTNGENKAEWLYAKARLATADSNYHEWVSHLGMTHLATEPHIIAAYNTLRKKNHKLYIFLEPLYKDTLTLNWAARKTLAEFGPDSWGDQMSSVGVGQYLQLLLKKWEKYDFFDAGLPTELESRGFTKDIDMPCYLFRDDGMKLWHAMGNFAMEFVGECYETDAELANDDVVQEWARETSYADKGAVPGFPTAFTDKITLAKAIQTIMWMTSGQHAAINFPQYDFYSYAPNKPLGARASLEAFPHHKPEKEQRKWIFANYFPNMDATKHFQILTTKVLTLPSTHTIGKMDSEFTGVGATAYKNFQKELKGIGKEISERNLKNKKNKLPIYHYLHPDVVPASIDI</sequence>
<evidence type="ECO:0000256" key="4">
    <source>
        <dbReference type="SAM" id="SignalP"/>
    </source>
</evidence>
<feature type="domain" description="Lipoxygenase" evidence="5">
    <location>
        <begin position="111"/>
        <end position="698"/>
    </location>
</feature>
<proteinExistence type="predicted"/>
<reference evidence="6" key="1">
    <citation type="submission" date="2021-01" db="EMBL/GenBank/DDBJ databases">
        <authorList>
            <person name="Corre E."/>
            <person name="Pelletier E."/>
            <person name="Niang G."/>
            <person name="Scheremetjew M."/>
            <person name="Finn R."/>
            <person name="Kale V."/>
            <person name="Holt S."/>
            <person name="Cochrane G."/>
            <person name="Meng A."/>
            <person name="Brown T."/>
            <person name="Cohen L."/>
        </authorList>
    </citation>
    <scope>NUCLEOTIDE SEQUENCE</scope>
    <source>
        <strain evidence="6">10249 10 AB</strain>
    </source>
</reference>
<dbReference type="SUPFAM" id="SSF48484">
    <property type="entry name" value="Lipoxigenase"/>
    <property type="match status" value="1"/>
</dbReference>
<gene>
    <name evidence="6" type="ORF">PAUS00366_LOCUS1522</name>
</gene>
<dbReference type="Pfam" id="PF00305">
    <property type="entry name" value="Lipoxygenase"/>
    <property type="match status" value="1"/>
</dbReference>
<dbReference type="Gene3D" id="1.20.245.10">
    <property type="entry name" value="Lipoxygenase-1, Domain 5"/>
    <property type="match status" value="1"/>
</dbReference>
<name>A0A7S4EF52_9STRA</name>
<dbReference type="Gene3D" id="3.10.450.60">
    <property type="match status" value="1"/>
</dbReference>
<dbReference type="EMBL" id="HBIX01002067">
    <property type="protein sequence ID" value="CAE0708802.1"/>
    <property type="molecule type" value="Transcribed_RNA"/>
</dbReference>
<dbReference type="InterPro" id="IPR036226">
    <property type="entry name" value="LipOase_C_sf"/>
</dbReference>
<organism evidence="6">
    <name type="scientific">Pseudo-nitzschia australis</name>
    <dbReference type="NCBI Taxonomy" id="44445"/>
    <lineage>
        <taxon>Eukaryota</taxon>
        <taxon>Sar</taxon>
        <taxon>Stramenopiles</taxon>
        <taxon>Ochrophyta</taxon>
        <taxon>Bacillariophyta</taxon>
        <taxon>Bacillariophyceae</taxon>
        <taxon>Bacillariophycidae</taxon>
        <taxon>Bacillariales</taxon>
        <taxon>Bacillariaceae</taxon>
        <taxon>Pseudo-nitzschia</taxon>
    </lineage>
</organism>
<dbReference type="InterPro" id="IPR013819">
    <property type="entry name" value="LipOase_C"/>
</dbReference>
<keyword evidence="4" id="KW-0732">Signal</keyword>
<evidence type="ECO:0000256" key="2">
    <source>
        <dbReference type="ARBA" id="ARBA00022964"/>
    </source>
</evidence>
<keyword evidence="2" id="KW-0223">Dioxygenase</keyword>
<dbReference type="PANTHER" id="PTHR11771">
    <property type="entry name" value="LIPOXYGENASE"/>
    <property type="match status" value="1"/>
</dbReference>
<evidence type="ECO:0000259" key="5">
    <source>
        <dbReference type="PROSITE" id="PS51393"/>
    </source>
</evidence>
<dbReference type="GO" id="GO:0016702">
    <property type="term" value="F:oxidoreductase activity, acting on single donors with incorporation of molecular oxygen, incorporation of two atoms of oxygen"/>
    <property type="evidence" value="ECO:0007669"/>
    <property type="project" value="InterPro"/>
</dbReference>
<keyword evidence="1" id="KW-0479">Metal-binding</keyword>
<dbReference type="InterPro" id="IPR000907">
    <property type="entry name" value="LipOase"/>
</dbReference>
<keyword evidence="3" id="KW-0560">Oxidoreductase</keyword>
<dbReference type="PROSITE" id="PS51393">
    <property type="entry name" value="LIPOXYGENASE_3"/>
    <property type="match status" value="1"/>
</dbReference>
<accession>A0A7S4EF52</accession>
<dbReference type="GO" id="GO:0034440">
    <property type="term" value="P:lipid oxidation"/>
    <property type="evidence" value="ECO:0007669"/>
    <property type="project" value="InterPro"/>
</dbReference>
<dbReference type="AlphaFoldDB" id="A0A7S4EF52"/>